<evidence type="ECO:0000313" key="3">
    <source>
        <dbReference type="Proteomes" id="UP000373449"/>
    </source>
</evidence>
<proteinExistence type="predicted"/>
<dbReference type="SUPFAM" id="SSF50985">
    <property type="entry name" value="RCC1/BLIP-II"/>
    <property type="match status" value="1"/>
</dbReference>
<keyword evidence="1" id="KW-0472">Membrane</keyword>
<reference evidence="2 3" key="1">
    <citation type="submission" date="2019-03" db="EMBL/GenBank/DDBJ databases">
        <authorList>
            <consortium name="Pathogen Informatics"/>
        </authorList>
    </citation>
    <scope>NUCLEOTIDE SEQUENCE [LARGE SCALE GENOMIC DNA]</scope>
    <source>
        <strain evidence="2 3">NCTC12282</strain>
    </source>
</reference>
<keyword evidence="1" id="KW-0812">Transmembrane</keyword>
<dbReference type="PANTHER" id="PTHR45982">
    <property type="entry name" value="REGULATOR OF CHROMOSOME CONDENSATION"/>
    <property type="match status" value="1"/>
</dbReference>
<protein>
    <submittedName>
        <fullName evidence="2">Regulator of chromosome condensation (RCC1) repeat</fullName>
    </submittedName>
</protein>
<sequence length="585" mass="64302">MFLCSIIKKIIALTRSSTGSFSIMYALLLPLLVAFLSLSIDSSNLLAKQARLADIVTESLVSTGTHSYTSEYQSKKVLDASLAHSFPDDETLISAIKIEITQQNSGKTHYQQLAAAQIDTQVFLPLTKLGFSDKQKISYLSPEYSQTSSGKGILMNHQTTLDMTGIGMDHDGGIWMWGFRGTGQQGNGVTNVTDSQPPQKVMIPPNDPLNQVKNIKYAGGYANLITLDSNGDAWAWGQDLYGEAGSAVCKGQNRNPNPTPCKVLSNVADISSGEYVTTLLKKDGTLWFMGQCLYSQCGDPTNRRSRWVPEQINLDGERVTLIGSAYEGTFAITVDNKGKYSVWGFGDNEGCGLGFTQTNVSGQTDINGKFSQCRYPTQDYNGLSRSPRRITGLDKYADQIVYIGGGDGWGEALLEDGTVIGWGAHVHLGQGYTYPPAITTPYTNLEVEEPIVIMHNVRTLHARYVGSAAITNDNKLYTWGGLEIYQIYGRNVTHRADNVYSISTGKEFMFYTDLDFNSYGVGYHTRDKFLLGNRQNYLNHPLNGLNPGQPGNENAINWPGIEMNFAQFDIDIGNGKDPKPMPVLH</sequence>
<dbReference type="Gene3D" id="2.130.10.30">
    <property type="entry name" value="Regulator of chromosome condensation 1/beta-lactamase-inhibitor protein II"/>
    <property type="match status" value="2"/>
</dbReference>
<dbReference type="InterPro" id="IPR051553">
    <property type="entry name" value="Ran_GTPase-activating"/>
</dbReference>
<dbReference type="InterPro" id="IPR009091">
    <property type="entry name" value="RCC1/BLIP-II"/>
</dbReference>
<feature type="transmembrane region" description="Helical" evidence="1">
    <location>
        <begin position="21"/>
        <end position="40"/>
    </location>
</feature>
<organism evidence="2 3">
    <name type="scientific">Budvicia aquatica</name>
    <dbReference type="NCBI Taxonomy" id="82979"/>
    <lineage>
        <taxon>Bacteria</taxon>
        <taxon>Pseudomonadati</taxon>
        <taxon>Pseudomonadota</taxon>
        <taxon>Gammaproteobacteria</taxon>
        <taxon>Enterobacterales</taxon>
        <taxon>Budviciaceae</taxon>
        <taxon>Budvicia</taxon>
    </lineage>
</organism>
<gene>
    <name evidence="2" type="ORF">NCTC12282_03401</name>
</gene>
<evidence type="ECO:0000256" key="1">
    <source>
        <dbReference type="SAM" id="Phobius"/>
    </source>
</evidence>
<dbReference type="AlphaFoldDB" id="A0A484ZJT1"/>
<evidence type="ECO:0000313" key="2">
    <source>
        <dbReference type="EMBL" id="VFS48837.1"/>
    </source>
</evidence>
<dbReference type="InterPro" id="IPR000408">
    <property type="entry name" value="Reg_chr_condens"/>
</dbReference>
<dbReference type="PANTHER" id="PTHR45982:SF1">
    <property type="entry name" value="REGULATOR OF CHROMOSOME CONDENSATION"/>
    <property type="match status" value="1"/>
</dbReference>
<dbReference type="PROSITE" id="PS50012">
    <property type="entry name" value="RCC1_3"/>
    <property type="match status" value="1"/>
</dbReference>
<dbReference type="Proteomes" id="UP000373449">
    <property type="component" value="Unassembled WGS sequence"/>
</dbReference>
<keyword evidence="1" id="KW-1133">Transmembrane helix</keyword>
<dbReference type="EMBL" id="CAADJA010000002">
    <property type="protein sequence ID" value="VFS48837.1"/>
    <property type="molecule type" value="Genomic_DNA"/>
</dbReference>
<accession>A0A484ZJT1</accession>
<name>A0A484ZJT1_9GAMM</name>